<dbReference type="EMBL" id="BMNC01000003">
    <property type="protein sequence ID" value="GGM90525.1"/>
    <property type="molecule type" value="Genomic_DNA"/>
</dbReference>
<evidence type="ECO:0000313" key="1">
    <source>
        <dbReference type="EMBL" id="GGM90525.1"/>
    </source>
</evidence>
<name>A0ABQ2HUU7_9PSEU</name>
<gene>
    <name evidence="1" type="ORF">GCM10011609_29420</name>
</gene>
<accession>A0ABQ2HUU7</accession>
<proteinExistence type="predicted"/>
<organism evidence="1 2">
    <name type="scientific">Lentzea pudingi</name>
    <dbReference type="NCBI Taxonomy" id="1789439"/>
    <lineage>
        <taxon>Bacteria</taxon>
        <taxon>Bacillati</taxon>
        <taxon>Actinomycetota</taxon>
        <taxon>Actinomycetes</taxon>
        <taxon>Pseudonocardiales</taxon>
        <taxon>Pseudonocardiaceae</taxon>
        <taxon>Lentzea</taxon>
    </lineage>
</organism>
<protein>
    <submittedName>
        <fullName evidence="1">Uncharacterized protein</fullName>
    </submittedName>
</protein>
<comment type="caution">
    <text evidence="1">The sequence shown here is derived from an EMBL/GenBank/DDBJ whole genome shotgun (WGS) entry which is preliminary data.</text>
</comment>
<reference evidence="2" key="1">
    <citation type="journal article" date="2019" name="Int. J. Syst. Evol. Microbiol.">
        <title>The Global Catalogue of Microorganisms (GCM) 10K type strain sequencing project: providing services to taxonomists for standard genome sequencing and annotation.</title>
        <authorList>
            <consortium name="The Broad Institute Genomics Platform"/>
            <consortium name="The Broad Institute Genome Sequencing Center for Infectious Disease"/>
            <person name="Wu L."/>
            <person name="Ma J."/>
        </authorList>
    </citation>
    <scope>NUCLEOTIDE SEQUENCE [LARGE SCALE GENOMIC DNA]</scope>
    <source>
        <strain evidence="2">CGMCC 4.7319</strain>
    </source>
</reference>
<dbReference type="Proteomes" id="UP000597656">
    <property type="component" value="Unassembled WGS sequence"/>
</dbReference>
<keyword evidence="2" id="KW-1185">Reference proteome</keyword>
<dbReference type="RefSeq" id="WP_189155214.1">
    <property type="nucleotide sequence ID" value="NZ_BMNC01000003.1"/>
</dbReference>
<evidence type="ECO:0000313" key="2">
    <source>
        <dbReference type="Proteomes" id="UP000597656"/>
    </source>
</evidence>
<sequence length="1156" mass="123802">MSELVFVTVPGARPDRLRVVVVPRLQDDLSTVGMADWPAAARGAALVVEIRSPGGEIQQVGHALVSTGRSQLWRAAFDGVAVRPATPPTPHDPPEVVETSRDADRVVTSFAESAAALSTPGPAADAAVATTIASWDDADPITPPPPVQGPPEWPDRPPLDFHGAVDHLREHPAVLRALGLVLELTVEGLPRSTRDDPFLIRVTWPAPTVAATISSPWTAYEFDGRLFVPHAAGDVRDGLLDLAGAPAFEPLGPRARWEVATCDVEGAANKLRDAARALLAGTGPAAMPALRSAGLMLLHPGRLEHFSRRTRSARANLDREGAQAPPFTAEDLMLGYRVDIKPQGVDDWLPLCLLAGDYTVAGQQVALDDKGEEGHLKANAATIEMAGPDRVLRTDEVVARWNGWSLVVPRPVLDRSADRSRPRRSHAMPFGFVWGLRVPDGTLPPLRFGSDYRMRVRIADLAGGGLGAGDGENDGASDLIGYARYEPVPPPRLREPTGLVDAAGHVDPAVLGPGGTIDRLVVRDGDAVYPANDERVLLAPATTFELAEQHGVLDHADEATWARAARAMNVTWDGVPAVETAEPVEPLPDPAAAGVTVFLAGADGQVADDAWGPWPTTAEKRLVLAPGAPGSRPALSFDDGVAVVTLPPAGEATVEVSSYVRRDDLSDFAIKTYLPAVGEDLAVKGRHPMATPARTFSLVHAVRRPLRDPAGELRVARALGATDVSLTPLLALDSASTAQLDVVARWDELVDDPSAESPSEEQRSVLVRSIVVHRGDDTLPLLRHDFGDTKHRAVTYEATATTRFRQYFAADEPANLFVAEATPRTDPVLSTARPDPPTVLGVTPVFRWQRDTPAGWSYQVGAVVTHSRLGGRLRVELARPWFSSGRGEALAVLTRVDADPPVAVQPYVSEVGRDPIYDSNTFFMSGDEIAAARWLDPESCVDLTGDRRPVPLAELGTDVMANPYAVQHKESRCFSDVAITSVRDRTYCPLARLAVARYQHASMTGMELSTVVVLDPVPLFPDRTLTIERTVGGLRVTLTGRGPMSGSGRTNRVDAILERCDADPNTVALTAIGPVLAVPAPGMDVGGVPSWLRVQTVSGGLDVPLPELTVPDEGAYRLYVREVERFYIGDVELVQEPHPGGELAERVVFADVVPLD</sequence>